<organism evidence="3">
    <name type="scientific">Oscillatoriales cyanobacterium SpSt-418</name>
    <dbReference type="NCBI Taxonomy" id="2282169"/>
    <lineage>
        <taxon>Bacteria</taxon>
        <taxon>Bacillati</taxon>
        <taxon>Cyanobacteriota</taxon>
        <taxon>Cyanophyceae</taxon>
        <taxon>Oscillatoriophycideae</taxon>
        <taxon>Oscillatoriales</taxon>
    </lineage>
</organism>
<feature type="domain" description="Mannosylglycerate hydrolase MGH1-like glycoside hydrolase" evidence="2">
    <location>
        <begin position="433"/>
        <end position="540"/>
    </location>
</feature>
<protein>
    <submittedName>
        <fullName evidence="3">Glucosidase</fullName>
    </submittedName>
</protein>
<dbReference type="AlphaFoldDB" id="A0A7C3KGF9"/>
<proteinExistence type="predicted"/>
<dbReference type="SUPFAM" id="SSF48208">
    <property type="entry name" value="Six-hairpin glycosidases"/>
    <property type="match status" value="1"/>
</dbReference>
<dbReference type="EMBL" id="DSRU01000196">
    <property type="protein sequence ID" value="HFM98702.1"/>
    <property type="molecule type" value="Genomic_DNA"/>
</dbReference>
<evidence type="ECO:0000259" key="2">
    <source>
        <dbReference type="Pfam" id="PF22422"/>
    </source>
</evidence>
<evidence type="ECO:0000313" key="3">
    <source>
        <dbReference type="EMBL" id="HFM98702.1"/>
    </source>
</evidence>
<dbReference type="Pfam" id="PF03200">
    <property type="entry name" value="Glyco_hydro_63"/>
    <property type="match status" value="1"/>
</dbReference>
<dbReference type="GO" id="GO:0004573">
    <property type="term" value="F:Glc3Man9GlcNAc2 oligosaccharide glucosidase activity"/>
    <property type="evidence" value="ECO:0007669"/>
    <property type="project" value="InterPro"/>
</dbReference>
<dbReference type="InterPro" id="IPR031335">
    <property type="entry name" value="Glyco_hydro_63_C"/>
</dbReference>
<dbReference type="Pfam" id="PF22422">
    <property type="entry name" value="MGH1-like_GH"/>
    <property type="match status" value="1"/>
</dbReference>
<dbReference type="GO" id="GO:0009311">
    <property type="term" value="P:oligosaccharide metabolic process"/>
    <property type="evidence" value="ECO:0007669"/>
    <property type="project" value="InterPro"/>
</dbReference>
<comment type="caution">
    <text evidence="3">The sequence shown here is derived from an EMBL/GenBank/DDBJ whole genome shotgun (WGS) entry which is preliminary data.</text>
</comment>
<dbReference type="PANTHER" id="PTHR10412:SF10">
    <property type="entry name" value="GLYCOSYL HYDROLASE FAMILY 63 C-TERMINAL DOMAIN-CONTAINING PROTEIN"/>
    <property type="match status" value="1"/>
</dbReference>
<evidence type="ECO:0000259" key="1">
    <source>
        <dbReference type="Pfam" id="PF03200"/>
    </source>
</evidence>
<accession>A0A7C3KGF9</accession>
<dbReference type="InterPro" id="IPR008928">
    <property type="entry name" value="6-hairpin_glycosidase_sf"/>
</dbReference>
<name>A0A7C3KGF9_9CYAN</name>
<dbReference type="InterPro" id="IPR004888">
    <property type="entry name" value="Glycoside_hydrolase_63"/>
</dbReference>
<reference evidence="3" key="1">
    <citation type="journal article" date="2020" name="mSystems">
        <title>Genome- and Community-Level Interaction Insights into Carbon Utilization and Element Cycling Functions of Hydrothermarchaeota in Hydrothermal Sediment.</title>
        <authorList>
            <person name="Zhou Z."/>
            <person name="Liu Y."/>
            <person name="Xu W."/>
            <person name="Pan J."/>
            <person name="Luo Z.H."/>
            <person name="Li M."/>
        </authorList>
    </citation>
    <scope>NUCLEOTIDE SEQUENCE [LARGE SCALE GENOMIC DNA]</scope>
    <source>
        <strain evidence="3">SpSt-418</strain>
    </source>
</reference>
<gene>
    <name evidence="3" type="ORF">ENR64_13290</name>
</gene>
<dbReference type="PANTHER" id="PTHR10412">
    <property type="entry name" value="MANNOSYL-OLIGOSACCHARIDE GLUCOSIDASE"/>
    <property type="match status" value="1"/>
</dbReference>
<sequence length="911" mass="105411">MTAEDIRLQAERDGVTPWKKWGPYLSERQWGTVREDYSANGDAWNYFPHDHARSRAYRWGEDGLGGITDDHNLLCFALALWNGQDPIIKERLFGLTNSEGNHGEDVKEYYFYLDSTPTHSYMKYLYKYPQAAYLYDDLVKTNKSRSRYELEYELLDTGIFDGDRYFDVFVEYAKADAEDMLIKISIANRGPEAAPIHVLPTLWFRNTWSWNKAGSKPVLTKVQGTGNSVVHAYLTDELFKQKLTDYYFYCEGVPPLLFTENETNNQRIFNTPNASPYVKDGINDYLVQGHKEAVNPSNIGTKVSPHYQLMVEAGETKVIRLRLTKQAPTELSNPCGGSFDEIFATRLQEADKFYEKVIPPQVLEDGDRANVMRQALAGMMWTKQYFYYDLDQWLRERSVTPWTVTSERKHVRNSDWFHMHNDDIISMPDKWEYPWYAAWDLAFHMIPISLIDPDFAKDQLMLMLREDYLHPNGQIPAYEWNFSDVNPPVHAFATWEIYTRDRERNNGVGDIEFLKYAFSKLLINFTWWVNRKDEGGNNLFQGGFLGLDNIGVFDRSSPLPTGGYLDQADGTAWMAFFSQRMLQIAIELALHDPLYEDLAIKFFEHTMWIAGAMDRIGVHQDELWDEEDGFFYDVLQFSDGDATRLKVRSMVGLLPLMAVAVFPKEAFDKLHRFTKESEEFVMRHPELIQNVHLPNQPGERGRLMLSVLNEQKLRSILAKMLDESEFLSDYGIRSLSRYHRENPYIFYHAGQEYRVDYVPGDSNSGMFGGNSNWRGPVWIPVNLLLLRSLLQLYSYYGDAFKIEYPTGSGQQLTLFEVTKGISERIVSIFLKDGSGRRPVYGAAEKFQTDPYWQDLILFYEYFHGDNGAGVGASHQTGWTGCVARLIQGLGYFTPEIVLNTLTPGEFARYRR</sequence>
<dbReference type="Gene3D" id="1.50.10.10">
    <property type="match status" value="1"/>
</dbReference>
<dbReference type="InterPro" id="IPR012341">
    <property type="entry name" value="6hp_glycosidase-like_sf"/>
</dbReference>
<dbReference type="InterPro" id="IPR054491">
    <property type="entry name" value="MGH1-like_GH"/>
</dbReference>
<feature type="domain" description="Glycosyl hydrolase family 63 C-terminal" evidence="1">
    <location>
        <begin position="569"/>
        <end position="797"/>
    </location>
</feature>